<feature type="transmembrane region" description="Helical" evidence="1">
    <location>
        <begin position="48"/>
        <end position="69"/>
    </location>
</feature>
<dbReference type="RefSeq" id="WP_368392365.1">
    <property type="nucleotide sequence ID" value="NZ_JBFRYC010000008.1"/>
</dbReference>
<evidence type="ECO:0000256" key="1">
    <source>
        <dbReference type="SAM" id="Phobius"/>
    </source>
</evidence>
<feature type="transmembrane region" description="Helical" evidence="1">
    <location>
        <begin position="138"/>
        <end position="156"/>
    </location>
</feature>
<evidence type="ECO:0000313" key="3">
    <source>
        <dbReference type="Proteomes" id="UP001557465"/>
    </source>
</evidence>
<evidence type="ECO:0000313" key="2">
    <source>
        <dbReference type="EMBL" id="MEX1662649.1"/>
    </source>
</evidence>
<feature type="transmembrane region" description="Helical" evidence="1">
    <location>
        <begin position="18"/>
        <end position="36"/>
    </location>
</feature>
<keyword evidence="1" id="KW-1133">Transmembrane helix</keyword>
<keyword evidence="3" id="KW-1185">Reference proteome</keyword>
<dbReference type="EMBL" id="JBFRYC010000008">
    <property type="protein sequence ID" value="MEX1662649.1"/>
    <property type="molecule type" value="Genomic_DNA"/>
</dbReference>
<accession>A0ABV3TPG0</accession>
<name>A0ABV3TPG0_9RHOB</name>
<protein>
    <submittedName>
        <fullName evidence="2">Biopolymer transporter ExbB</fullName>
    </submittedName>
</protein>
<sequence length="398" mass="43585">MHEPVRIDPQFSQPVRQVLLMLLVLILVGTGGYFAYSRIFPIFLANPWLNGVIVTVFGFGILACFWQVVQLVKAVNWIESFAADRPGRPEVTAPSMLAPLASLLGSREARRAVSSSSGRSILESVATRIDEARDITRYITSLLIFLGLLGTFYGLATTVPAVVETIRALAPKEGESAMGVFDNLMKGLEAQLGGMGTAFSSSLLGLAGSLVVGLLELFANHGQNRFYRELEEWISSITRLSFTALEGGDGEGSMVAGILDHMSEQMEQIQTLFVRSDAGRVQTEARIAHLSNALHDLSERMGGEIDARAVQARSLQHMADGQDRLIYALDNLSARTAEGAPEAEALVETRMRLRSIDQQMMRMLEEISAGRQESMAELRHDFAGLTRAILGYKPPRED</sequence>
<comment type="caution">
    <text evidence="2">The sequence shown here is derived from an EMBL/GenBank/DDBJ whole genome shotgun (WGS) entry which is preliminary data.</text>
</comment>
<keyword evidence="1" id="KW-0812">Transmembrane</keyword>
<feature type="transmembrane region" description="Helical" evidence="1">
    <location>
        <begin position="198"/>
        <end position="219"/>
    </location>
</feature>
<organism evidence="2 3">
    <name type="scientific">Thioclava arctica</name>
    <dbReference type="NCBI Taxonomy" id="3238301"/>
    <lineage>
        <taxon>Bacteria</taxon>
        <taxon>Pseudomonadati</taxon>
        <taxon>Pseudomonadota</taxon>
        <taxon>Alphaproteobacteria</taxon>
        <taxon>Rhodobacterales</taxon>
        <taxon>Paracoccaceae</taxon>
        <taxon>Thioclava</taxon>
    </lineage>
</organism>
<reference evidence="2 3" key="1">
    <citation type="journal article" date="2011" name="Int. J. Syst. Evol. Microbiol.">
        <title>Zhongshania antarctica gen. nov., sp. nov. and Zhongshania guokunii sp. nov., gammaproteobacteria respectively isolated from coastal attached (fast) ice and surface seawater of the Antarctic.</title>
        <authorList>
            <person name="Li H.J."/>
            <person name="Zhang X.Y."/>
            <person name="Chen C.X."/>
            <person name="Zhang Y.J."/>
            <person name="Gao Z.M."/>
            <person name="Yu Y."/>
            <person name="Chen X.L."/>
            <person name="Chen B."/>
            <person name="Zhang Y.Z."/>
        </authorList>
    </citation>
    <scope>NUCLEOTIDE SEQUENCE [LARGE SCALE GENOMIC DNA]</scope>
    <source>
        <strain evidence="2 3">15-R06ZXC-3</strain>
    </source>
</reference>
<gene>
    <name evidence="2" type="ORF">AB4874_13470</name>
</gene>
<keyword evidence="1" id="KW-0472">Membrane</keyword>
<proteinExistence type="predicted"/>
<dbReference type="Proteomes" id="UP001557465">
    <property type="component" value="Unassembled WGS sequence"/>
</dbReference>